<evidence type="ECO:0008006" key="3">
    <source>
        <dbReference type="Google" id="ProtNLM"/>
    </source>
</evidence>
<gene>
    <name evidence="1" type="ORF">Ahy_B02g060316</name>
</gene>
<keyword evidence="2" id="KW-1185">Reference proteome</keyword>
<dbReference type="AlphaFoldDB" id="A0A445AID2"/>
<comment type="caution">
    <text evidence="1">The sequence shown here is derived from an EMBL/GenBank/DDBJ whole genome shotgun (WGS) entry which is preliminary data.</text>
</comment>
<name>A0A445AID2_ARAHY</name>
<dbReference type="Gene3D" id="2.40.50.140">
    <property type="entry name" value="Nucleic acid-binding proteins"/>
    <property type="match status" value="2"/>
</dbReference>
<accession>A0A445AID2</accession>
<dbReference type="Proteomes" id="UP000289738">
    <property type="component" value="Chromosome B02"/>
</dbReference>
<evidence type="ECO:0000313" key="2">
    <source>
        <dbReference type="Proteomes" id="UP000289738"/>
    </source>
</evidence>
<evidence type="ECO:0000313" key="1">
    <source>
        <dbReference type="EMBL" id="RYR26154.1"/>
    </source>
</evidence>
<dbReference type="EMBL" id="SDMP01000012">
    <property type="protein sequence ID" value="RYR26154.1"/>
    <property type="molecule type" value="Genomic_DNA"/>
</dbReference>
<dbReference type="SUPFAM" id="SSF50249">
    <property type="entry name" value="Nucleic acid-binding proteins"/>
    <property type="match status" value="1"/>
</dbReference>
<proteinExistence type="predicted"/>
<dbReference type="PANTHER" id="PTHR47165">
    <property type="entry name" value="OS03G0429900 PROTEIN"/>
    <property type="match status" value="1"/>
</dbReference>
<organism evidence="1 2">
    <name type="scientific">Arachis hypogaea</name>
    <name type="common">Peanut</name>
    <dbReference type="NCBI Taxonomy" id="3818"/>
    <lineage>
        <taxon>Eukaryota</taxon>
        <taxon>Viridiplantae</taxon>
        <taxon>Streptophyta</taxon>
        <taxon>Embryophyta</taxon>
        <taxon>Tracheophyta</taxon>
        <taxon>Spermatophyta</taxon>
        <taxon>Magnoliopsida</taxon>
        <taxon>eudicotyledons</taxon>
        <taxon>Gunneridae</taxon>
        <taxon>Pentapetalae</taxon>
        <taxon>rosids</taxon>
        <taxon>fabids</taxon>
        <taxon>Fabales</taxon>
        <taxon>Fabaceae</taxon>
        <taxon>Papilionoideae</taxon>
        <taxon>50 kb inversion clade</taxon>
        <taxon>dalbergioids sensu lato</taxon>
        <taxon>Dalbergieae</taxon>
        <taxon>Pterocarpus clade</taxon>
        <taxon>Arachis</taxon>
    </lineage>
</organism>
<reference evidence="1 2" key="1">
    <citation type="submission" date="2019-01" db="EMBL/GenBank/DDBJ databases">
        <title>Sequencing of cultivated peanut Arachis hypogaea provides insights into genome evolution and oil improvement.</title>
        <authorList>
            <person name="Chen X."/>
        </authorList>
    </citation>
    <scope>NUCLEOTIDE SEQUENCE [LARGE SCALE GENOMIC DNA]</scope>
    <source>
        <strain evidence="2">cv. Fuhuasheng</strain>
        <tissue evidence="1">Leaves</tissue>
    </source>
</reference>
<dbReference type="InterPro" id="IPR012340">
    <property type="entry name" value="NA-bd_OB-fold"/>
</dbReference>
<sequence length="525" mass="59285">MAYFSVVANQGNYRTAEHEFKLIFLNRTSVVPVADDAIPKTCFSFCPFDELLKMTDDYVYLVDVIRLLTSVGEEKEYVKDGKVMKMIILELSSKEFIFVHLIFILIVDNTLCSIWGSTWMKCFVGQVCLQNVMHATRLFFNPDLAEVVDFKNSMVDQDINGTQPLFIANEGKGVSLEDDFMRLIRRYTIEELHDNNKEGSFVVFGIVRSIVDEGPWWYSACVCGKSIQPQGGAYYCDFCQHYITNVTPKVVVYRIKVAVEDDNGHGVFVLFDREVTYLLKKSCASLFGEVQKDVNIGSVCVIYPVMFQQLLEKKLLLKIDIKSVGANKYFRTFCVRRVCDDAAIIAMFELPNYDTDDERTPIKDGSLGEIPSSDHEYIVGKKDLCEVLDEGISCDGNCSDVKTNCGPFIDFFGEKDAGVPGLDDISRKVDIMKEKAKLVPVDAECNLDIEVLLNSPPTETTEVLSAVLDESPIHVIKKETAENLPRSAKVKRNMKKAFDEVADEELAPASKVLKNHILFYIMTRP</sequence>
<protein>
    <recommendedName>
        <fullName evidence="3">Replication factor A C-terminal domain-containing protein</fullName>
    </recommendedName>
</protein>
<dbReference type="PANTHER" id="PTHR47165:SF4">
    <property type="entry name" value="OS03G0429900 PROTEIN"/>
    <property type="match status" value="1"/>
</dbReference>